<keyword evidence="4" id="KW-1185">Reference proteome</keyword>
<dbReference type="PANTHER" id="PTHR47331">
    <property type="entry name" value="PHD-TYPE DOMAIN-CONTAINING PROTEIN"/>
    <property type="match status" value="1"/>
</dbReference>
<dbReference type="EMBL" id="BGPR01009074">
    <property type="protein sequence ID" value="GBN37829.1"/>
    <property type="molecule type" value="Genomic_DNA"/>
</dbReference>
<organism evidence="3 4">
    <name type="scientific">Araneus ventricosus</name>
    <name type="common">Orbweaver spider</name>
    <name type="synonym">Epeira ventricosa</name>
    <dbReference type="NCBI Taxonomy" id="182803"/>
    <lineage>
        <taxon>Eukaryota</taxon>
        <taxon>Metazoa</taxon>
        <taxon>Ecdysozoa</taxon>
        <taxon>Arthropoda</taxon>
        <taxon>Chelicerata</taxon>
        <taxon>Arachnida</taxon>
        <taxon>Araneae</taxon>
        <taxon>Araneomorphae</taxon>
        <taxon>Entelegynae</taxon>
        <taxon>Araneoidea</taxon>
        <taxon>Araneidae</taxon>
        <taxon>Araneus</taxon>
    </lineage>
</organism>
<dbReference type="GO" id="GO:0003676">
    <property type="term" value="F:nucleic acid binding"/>
    <property type="evidence" value="ECO:0007669"/>
    <property type="project" value="InterPro"/>
</dbReference>
<comment type="caution">
    <text evidence="3">The sequence shown here is derived from an EMBL/GenBank/DDBJ whole genome shotgun (WGS) entry which is preliminary data.</text>
</comment>
<gene>
    <name evidence="2" type="ORF">AVEN_172616_1</name>
    <name evidence="3" type="ORF">AVEN_25434_1</name>
</gene>
<evidence type="ECO:0000313" key="2">
    <source>
        <dbReference type="EMBL" id="GBN37799.1"/>
    </source>
</evidence>
<name>A0A4Y2NGM9_ARAVE</name>
<dbReference type="InterPro" id="IPR036397">
    <property type="entry name" value="RNaseH_sf"/>
</dbReference>
<dbReference type="Gene3D" id="3.30.420.10">
    <property type="entry name" value="Ribonuclease H-like superfamily/Ribonuclease H"/>
    <property type="match status" value="1"/>
</dbReference>
<evidence type="ECO:0000259" key="1">
    <source>
        <dbReference type="PROSITE" id="PS50994"/>
    </source>
</evidence>
<dbReference type="Proteomes" id="UP000499080">
    <property type="component" value="Unassembled WGS sequence"/>
</dbReference>
<evidence type="ECO:0000313" key="3">
    <source>
        <dbReference type="EMBL" id="GBN37829.1"/>
    </source>
</evidence>
<evidence type="ECO:0000313" key="4">
    <source>
        <dbReference type="Proteomes" id="UP000499080"/>
    </source>
</evidence>
<dbReference type="InterPro" id="IPR001584">
    <property type="entry name" value="Integrase_cat-core"/>
</dbReference>
<dbReference type="GO" id="GO:0015074">
    <property type="term" value="P:DNA integration"/>
    <property type="evidence" value="ECO:0007669"/>
    <property type="project" value="InterPro"/>
</dbReference>
<dbReference type="SUPFAM" id="SSF53098">
    <property type="entry name" value="Ribonuclease H-like"/>
    <property type="match status" value="1"/>
</dbReference>
<dbReference type="InterPro" id="IPR012337">
    <property type="entry name" value="RNaseH-like_sf"/>
</dbReference>
<dbReference type="EMBL" id="BGPR01009070">
    <property type="protein sequence ID" value="GBN37799.1"/>
    <property type="molecule type" value="Genomic_DNA"/>
</dbReference>
<feature type="domain" description="Integrase catalytic" evidence="1">
    <location>
        <begin position="16"/>
        <end position="153"/>
    </location>
</feature>
<proteinExistence type="predicted"/>
<accession>A0A4Y2NGM9</accession>
<dbReference type="PROSITE" id="PS50994">
    <property type="entry name" value="INTEGRASE"/>
    <property type="match status" value="1"/>
</dbReference>
<dbReference type="AlphaFoldDB" id="A0A4Y2NGM9"/>
<sequence>MTCRRYTSKLVVLVVPAPHPADRINRMAAFEVTRTDLAGPIYLKGGEKAWIMIFTCAVYRTIHLELVSSLSTKALMQAMQRLFARREHSCIMDMDNGTNFLGMSRALGTLNWQEIIAECVIQKIKWHFNPPAAPWYGGWWERMICIIKQLLRKVLGCACGTYKDMVTLLWECVVNGRLLKAVAHLLIFCHHGRANMLLGHWNQFY</sequence>
<dbReference type="OrthoDB" id="6434970at2759"/>
<reference evidence="3 4" key="1">
    <citation type="journal article" date="2019" name="Sci. Rep.">
        <title>Orb-weaving spider Araneus ventricosus genome elucidates the spidroin gene catalogue.</title>
        <authorList>
            <person name="Kono N."/>
            <person name="Nakamura H."/>
            <person name="Ohtoshi R."/>
            <person name="Moran D.A.P."/>
            <person name="Shinohara A."/>
            <person name="Yoshida Y."/>
            <person name="Fujiwara M."/>
            <person name="Mori M."/>
            <person name="Tomita M."/>
            <person name="Arakawa K."/>
        </authorList>
    </citation>
    <scope>NUCLEOTIDE SEQUENCE [LARGE SCALE GENOMIC DNA]</scope>
</reference>
<protein>
    <recommendedName>
        <fullName evidence="1">Integrase catalytic domain-containing protein</fullName>
    </recommendedName>
</protein>